<gene>
    <name evidence="2" type="ORF">K435DRAFT_716076</name>
</gene>
<dbReference type="AlphaFoldDB" id="A0A4S8MKS9"/>
<keyword evidence="3" id="KW-1185">Reference proteome</keyword>
<proteinExistence type="predicted"/>
<feature type="transmembrane region" description="Helical" evidence="1">
    <location>
        <begin position="243"/>
        <end position="261"/>
    </location>
</feature>
<dbReference type="EMBL" id="ML179070">
    <property type="protein sequence ID" value="THV03089.1"/>
    <property type="molecule type" value="Genomic_DNA"/>
</dbReference>
<sequence length="348" mass="39759">MSTFSNSTLPNPFTPLAFLPPELSNSLQIATFLQMIAFGVFLSDIFTNLGKDYEITVKHKVGRRLPTFVYFMSRLSTIALMVTTTIIMGGADINCIQAGIVMKITMFMTKVTTSLLSFLRVRAIYEKKLVRNFFLVIWIINVVGDALSFLVMSTARFPSIPIKICTFTGVHRELIAVAFFVRLLHDTLIFFAISYRLWRLSEALQPYQDRDSGAKQFWDRIRMFFAGHNMPPFSRLLLKDGQLYYLISTLSIVIVVILVFIPTVDDYYLAFALTSYLAVFNCMAGHVFRDVKLGRIREKVLSDSYQANRLLTRPSDHSFPISLSFPNNKEHECYDNRSGFCDLEANSK</sequence>
<evidence type="ECO:0000313" key="3">
    <source>
        <dbReference type="Proteomes" id="UP000297245"/>
    </source>
</evidence>
<evidence type="ECO:0000313" key="2">
    <source>
        <dbReference type="EMBL" id="THV03089.1"/>
    </source>
</evidence>
<organism evidence="2 3">
    <name type="scientific">Dendrothele bispora (strain CBS 962.96)</name>
    <dbReference type="NCBI Taxonomy" id="1314807"/>
    <lineage>
        <taxon>Eukaryota</taxon>
        <taxon>Fungi</taxon>
        <taxon>Dikarya</taxon>
        <taxon>Basidiomycota</taxon>
        <taxon>Agaricomycotina</taxon>
        <taxon>Agaricomycetes</taxon>
        <taxon>Agaricomycetidae</taxon>
        <taxon>Agaricales</taxon>
        <taxon>Agaricales incertae sedis</taxon>
        <taxon>Dendrothele</taxon>
    </lineage>
</organism>
<feature type="transmembrane region" description="Helical" evidence="1">
    <location>
        <begin position="27"/>
        <end position="47"/>
    </location>
</feature>
<feature type="transmembrane region" description="Helical" evidence="1">
    <location>
        <begin position="175"/>
        <end position="198"/>
    </location>
</feature>
<dbReference type="OrthoDB" id="3038990at2759"/>
<dbReference type="Proteomes" id="UP000297245">
    <property type="component" value="Unassembled WGS sequence"/>
</dbReference>
<keyword evidence="1" id="KW-1133">Transmembrane helix</keyword>
<feature type="transmembrane region" description="Helical" evidence="1">
    <location>
        <begin position="267"/>
        <end position="288"/>
    </location>
</feature>
<evidence type="ECO:0000256" key="1">
    <source>
        <dbReference type="SAM" id="Phobius"/>
    </source>
</evidence>
<name>A0A4S8MKS9_DENBC</name>
<accession>A0A4S8MKS9</accession>
<evidence type="ECO:0008006" key="4">
    <source>
        <dbReference type="Google" id="ProtNLM"/>
    </source>
</evidence>
<feature type="transmembrane region" description="Helical" evidence="1">
    <location>
        <begin position="100"/>
        <end position="121"/>
    </location>
</feature>
<protein>
    <recommendedName>
        <fullName evidence="4">Transmembrane protein</fullName>
    </recommendedName>
</protein>
<reference evidence="2 3" key="1">
    <citation type="journal article" date="2019" name="Nat. Ecol. Evol.">
        <title>Megaphylogeny resolves global patterns of mushroom evolution.</title>
        <authorList>
            <person name="Varga T."/>
            <person name="Krizsan K."/>
            <person name="Foldi C."/>
            <person name="Dima B."/>
            <person name="Sanchez-Garcia M."/>
            <person name="Sanchez-Ramirez S."/>
            <person name="Szollosi G.J."/>
            <person name="Szarkandi J.G."/>
            <person name="Papp V."/>
            <person name="Albert L."/>
            <person name="Andreopoulos W."/>
            <person name="Angelini C."/>
            <person name="Antonin V."/>
            <person name="Barry K.W."/>
            <person name="Bougher N.L."/>
            <person name="Buchanan P."/>
            <person name="Buyck B."/>
            <person name="Bense V."/>
            <person name="Catcheside P."/>
            <person name="Chovatia M."/>
            <person name="Cooper J."/>
            <person name="Damon W."/>
            <person name="Desjardin D."/>
            <person name="Finy P."/>
            <person name="Geml J."/>
            <person name="Haridas S."/>
            <person name="Hughes K."/>
            <person name="Justo A."/>
            <person name="Karasinski D."/>
            <person name="Kautmanova I."/>
            <person name="Kiss B."/>
            <person name="Kocsube S."/>
            <person name="Kotiranta H."/>
            <person name="LaButti K.M."/>
            <person name="Lechner B.E."/>
            <person name="Liimatainen K."/>
            <person name="Lipzen A."/>
            <person name="Lukacs Z."/>
            <person name="Mihaltcheva S."/>
            <person name="Morgado L.N."/>
            <person name="Niskanen T."/>
            <person name="Noordeloos M.E."/>
            <person name="Ohm R.A."/>
            <person name="Ortiz-Santana B."/>
            <person name="Ovrebo C."/>
            <person name="Racz N."/>
            <person name="Riley R."/>
            <person name="Savchenko A."/>
            <person name="Shiryaev A."/>
            <person name="Soop K."/>
            <person name="Spirin V."/>
            <person name="Szebenyi C."/>
            <person name="Tomsovsky M."/>
            <person name="Tulloss R.E."/>
            <person name="Uehling J."/>
            <person name="Grigoriev I.V."/>
            <person name="Vagvolgyi C."/>
            <person name="Papp T."/>
            <person name="Martin F.M."/>
            <person name="Miettinen O."/>
            <person name="Hibbett D.S."/>
            <person name="Nagy L.G."/>
        </authorList>
    </citation>
    <scope>NUCLEOTIDE SEQUENCE [LARGE SCALE GENOMIC DNA]</scope>
    <source>
        <strain evidence="2 3">CBS 962.96</strain>
    </source>
</reference>
<keyword evidence="1" id="KW-0812">Transmembrane</keyword>
<keyword evidence="1" id="KW-0472">Membrane</keyword>
<feature type="transmembrane region" description="Helical" evidence="1">
    <location>
        <begin position="133"/>
        <end position="155"/>
    </location>
</feature>
<feature type="transmembrane region" description="Helical" evidence="1">
    <location>
        <begin position="68"/>
        <end position="88"/>
    </location>
</feature>